<proteinExistence type="predicted"/>
<gene>
    <name evidence="1" type="ORF">MQE36_08440</name>
</gene>
<name>A0ABY3YVF9_9FLAO</name>
<dbReference type="PROSITE" id="PS51257">
    <property type="entry name" value="PROKAR_LIPOPROTEIN"/>
    <property type="match status" value="1"/>
</dbReference>
<evidence type="ECO:0008006" key="3">
    <source>
        <dbReference type="Google" id="ProtNLM"/>
    </source>
</evidence>
<dbReference type="Proteomes" id="UP000829476">
    <property type="component" value="Chromosome"/>
</dbReference>
<sequence>MKKIKYSNWKFLLMVTFIFVFLLSCNKTKEEVQIKNIINQIYKPESPFASNSPYTNSKLKDNVFSKKLYALILEAKEVEKKSRESISKNEQNNIKPYLLEGSVFVSVSEGYTSYSILKISIQGNKATVLVKFSNDMFETVWTDKITLLNENGWKLDNVAYKKANGNAKNLQELLFNFIQAY</sequence>
<evidence type="ECO:0000313" key="2">
    <source>
        <dbReference type="Proteomes" id="UP000829476"/>
    </source>
</evidence>
<accession>A0ABY3YVF9</accession>
<dbReference type="RefSeq" id="WP_242938721.1">
    <property type="nucleotide sequence ID" value="NZ_CP094326.1"/>
</dbReference>
<organism evidence="1 2">
    <name type="scientific">Zhouia spongiae</name>
    <dbReference type="NCBI Taxonomy" id="2202721"/>
    <lineage>
        <taxon>Bacteria</taxon>
        <taxon>Pseudomonadati</taxon>
        <taxon>Bacteroidota</taxon>
        <taxon>Flavobacteriia</taxon>
        <taxon>Flavobacteriales</taxon>
        <taxon>Flavobacteriaceae</taxon>
        <taxon>Zhouia</taxon>
    </lineage>
</organism>
<evidence type="ECO:0000313" key="1">
    <source>
        <dbReference type="EMBL" id="UNZ00354.1"/>
    </source>
</evidence>
<dbReference type="EMBL" id="CP094326">
    <property type="protein sequence ID" value="UNZ00354.1"/>
    <property type="molecule type" value="Genomic_DNA"/>
</dbReference>
<keyword evidence="2" id="KW-1185">Reference proteome</keyword>
<protein>
    <recommendedName>
        <fullName evidence="3">DUF3828 domain-containing protein</fullName>
    </recommendedName>
</protein>
<reference evidence="1 2" key="1">
    <citation type="journal article" date="2018" name="Int. J. Syst. Evol. Microbiol.">
        <title>Zhouia spongiae sp. nov., isolated from a marine sponge.</title>
        <authorList>
            <person name="Zhuang L."/>
            <person name="Lin B."/>
            <person name="Qin F."/>
            <person name="Luo L."/>
        </authorList>
    </citation>
    <scope>NUCLEOTIDE SEQUENCE [LARGE SCALE GENOMIC DNA]</scope>
    <source>
        <strain evidence="1 2">HN-Y44</strain>
    </source>
</reference>